<proteinExistence type="predicted"/>
<keyword evidence="1" id="KW-1185">Reference proteome</keyword>
<dbReference type="Proteomes" id="UP000694864">
    <property type="component" value="Chromosome 18"/>
</dbReference>
<protein>
    <submittedName>
        <fullName evidence="2">Fatty acyl-CoA reductase 6, chloroplastic-like</fullName>
    </submittedName>
</protein>
<organism evidence="1 2">
    <name type="scientific">Camelina sativa</name>
    <name type="common">False flax</name>
    <name type="synonym">Myagrum sativum</name>
    <dbReference type="NCBI Taxonomy" id="90675"/>
    <lineage>
        <taxon>Eukaryota</taxon>
        <taxon>Viridiplantae</taxon>
        <taxon>Streptophyta</taxon>
        <taxon>Embryophyta</taxon>
        <taxon>Tracheophyta</taxon>
        <taxon>Spermatophyta</taxon>
        <taxon>Magnoliopsida</taxon>
        <taxon>eudicotyledons</taxon>
        <taxon>Gunneridae</taxon>
        <taxon>Pentapetalae</taxon>
        <taxon>rosids</taxon>
        <taxon>malvids</taxon>
        <taxon>Brassicales</taxon>
        <taxon>Brassicaceae</taxon>
        <taxon>Camelineae</taxon>
        <taxon>Camelina</taxon>
    </lineage>
</organism>
<dbReference type="PANTHER" id="PTHR11011:SF66">
    <property type="entry name" value="FATTY ACYL-COA REDUCTASE 6, CHLOROPLASTIC"/>
    <property type="match status" value="1"/>
</dbReference>
<gene>
    <name evidence="2" type="primary">LOC104763100</name>
</gene>
<sequence length="117" mass="12816">MTNPIIVAYAKGQLADFWGDSLALLDVIPVDMVVNAAIAAMAKHGCGVSELKVYNVTSSSHSNPMRVGELMDLSHQHLRDSPLEETVIDLERMKFHSSLEGFTSSFIEHNNKTGKSD</sequence>
<evidence type="ECO:0000313" key="2">
    <source>
        <dbReference type="RefSeq" id="XP_010484816.1"/>
    </source>
</evidence>
<dbReference type="InterPro" id="IPR026055">
    <property type="entry name" value="FAR"/>
</dbReference>
<evidence type="ECO:0000313" key="1">
    <source>
        <dbReference type="Proteomes" id="UP000694864"/>
    </source>
</evidence>
<dbReference type="PANTHER" id="PTHR11011">
    <property type="entry name" value="MALE STERILITY PROTEIN 2-RELATED"/>
    <property type="match status" value="1"/>
</dbReference>
<dbReference type="Gene3D" id="3.40.50.720">
    <property type="entry name" value="NAD(P)-binding Rossmann-like Domain"/>
    <property type="match status" value="1"/>
</dbReference>
<reference evidence="1" key="1">
    <citation type="journal article" date="2014" name="Nat. Commun.">
        <title>The emerging biofuel crop Camelina sativa retains a highly undifferentiated hexaploid genome structure.</title>
        <authorList>
            <person name="Kagale S."/>
            <person name="Koh C."/>
            <person name="Nixon J."/>
            <person name="Bollina V."/>
            <person name="Clarke W.E."/>
            <person name="Tuteja R."/>
            <person name="Spillane C."/>
            <person name="Robinson S.J."/>
            <person name="Links M.G."/>
            <person name="Clarke C."/>
            <person name="Higgins E.E."/>
            <person name="Huebert T."/>
            <person name="Sharpe A.G."/>
            <person name="Parkin I.A."/>
        </authorList>
    </citation>
    <scope>NUCLEOTIDE SEQUENCE [LARGE SCALE GENOMIC DNA]</scope>
    <source>
        <strain evidence="1">cv. DH55</strain>
    </source>
</reference>
<dbReference type="GeneID" id="104763100"/>
<dbReference type="RefSeq" id="XP_010484816.1">
    <property type="nucleotide sequence ID" value="XM_010486514.1"/>
</dbReference>
<name>A0ABM0XEN4_CAMSA</name>
<accession>A0ABM0XEN4</accession>
<reference evidence="2" key="2">
    <citation type="submission" date="2025-08" db="UniProtKB">
        <authorList>
            <consortium name="RefSeq"/>
        </authorList>
    </citation>
    <scope>IDENTIFICATION</scope>
    <source>
        <tissue evidence="2">Leaf</tissue>
    </source>
</reference>